<gene>
    <name evidence="2" type="ORF">JRO89_XS15G0142600</name>
</gene>
<evidence type="ECO:0000256" key="1">
    <source>
        <dbReference type="SAM" id="MobiDB-lite"/>
    </source>
</evidence>
<dbReference type="PANTHER" id="PTHR31662">
    <property type="entry name" value="BNAANNG10740D PROTEIN-RELATED"/>
    <property type="match status" value="1"/>
</dbReference>
<comment type="caution">
    <text evidence="2">The sequence shown here is derived from an EMBL/GenBank/DDBJ whole genome shotgun (WGS) entry which is preliminary data.</text>
</comment>
<feature type="compositionally biased region" description="Basic and acidic residues" evidence="1">
    <location>
        <begin position="102"/>
        <end position="115"/>
    </location>
</feature>
<evidence type="ECO:0000313" key="3">
    <source>
        <dbReference type="Proteomes" id="UP000827721"/>
    </source>
</evidence>
<keyword evidence="3" id="KW-1185">Reference proteome</keyword>
<sequence length="519" mass="60051">MSEQIENPPNKETEMATSQEEASEDQPENPPQQHTEEQPKNPEQQPSAEGPEEVEENKKTVTEENRPHKSAKEDDDSNSLRDEKQLNESVDRAKYYKNPRNGNDKNPRTGDDKNPRNVPLESDQLEPFLVKLEHDPKTQLNFWTGLRDYRRINGVYPFERETAMEDFLNNWLLARVPLLEFQQTFQRLRQRYTTTEAAIGGNLNSLNPPERDVFLLANEILFAYYTEIRETKGKIQETGLSTFSNKPLLIDGSKAPPEEPVHPIKQQKTKMVVDTKLKLKQKVPEYLEKEEVKPRENPEEKERENTVEEQNENPRENPNEDSEEAWVNANFDTLCVILHAIADYQLTSCRFPYDDASDMEDFVKNWLSIDLSVSECLEIIKRLKKYFDEQFWKVMDQGLFFLDKKQEDLCKTSDVLWDMEPHLDSDDEELKHLFNGGGELDYIPELRSMLPSLVKNSFEQGIGVFSNVIPVKYPVLQEMLRPPILPSNKQKAGTSDDSSSMNSNDPGGHSVQSDDIKRE</sequence>
<proteinExistence type="predicted"/>
<dbReference type="Proteomes" id="UP000827721">
    <property type="component" value="Unassembled WGS sequence"/>
</dbReference>
<feature type="compositionally biased region" description="Basic and acidic residues" evidence="1">
    <location>
        <begin position="288"/>
        <end position="318"/>
    </location>
</feature>
<feature type="compositionally biased region" description="Basic and acidic residues" evidence="1">
    <location>
        <begin position="56"/>
        <end position="94"/>
    </location>
</feature>
<feature type="compositionally biased region" description="Low complexity" evidence="1">
    <location>
        <begin position="495"/>
        <end position="505"/>
    </location>
</feature>
<feature type="region of interest" description="Disordered" evidence="1">
    <location>
        <begin position="485"/>
        <end position="519"/>
    </location>
</feature>
<reference evidence="2 3" key="1">
    <citation type="submission" date="2021-02" db="EMBL/GenBank/DDBJ databases">
        <title>Plant Genome Project.</title>
        <authorList>
            <person name="Zhang R.-G."/>
        </authorList>
    </citation>
    <scope>NUCLEOTIDE SEQUENCE [LARGE SCALE GENOMIC DNA]</scope>
    <source>
        <tissue evidence="2">Leaves</tissue>
    </source>
</reference>
<evidence type="ECO:0000313" key="2">
    <source>
        <dbReference type="EMBL" id="KAH7544287.1"/>
    </source>
</evidence>
<feature type="region of interest" description="Disordered" evidence="1">
    <location>
        <begin position="1"/>
        <end position="120"/>
    </location>
</feature>
<organism evidence="2 3">
    <name type="scientific">Xanthoceras sorbifolium</name>
    <dbReference type="NCBI Taxonomy" id="99658"/>
    <lineage>
        <taxon>Eukaryota</taxon>
        <taxon>Viridiplantae</taxon>
        <taxon>Streptophyta</taxon>
        <taxon>Embryophyta</taxon>
        <taxon>Tracheophyta</taxon>
        <taxon>Spermatophyta</taxon>
        <taxon>Magnoliopsida</taxon>
        <taxon>eudicotyledons</taxon>
        <taxon>Gunneridae</taxon>
        <taxon>Pentapetalae</taxon>
        <taxon>rosids</taxon>
        <taxon>malvids</taxon>
        <taxon>Sapindales</taxon>
        <taxon>Sapindaceae</taxon>
        <taxon>Xanthoceroideae</taxon>
        <taxon>Xanthoceras</taxon>
    </lineage>
</organism>
<name>A0ABQ8H252_9ROSI</name>
<dbReference type="EMBL" id="JAFEMO010000015">
    <property type="protein sequence ID" value="KAH7544287.1"/>
    <property type="molecule type" value="Genomic_DNA"/>
</dbReference>
<feature type="region of interest" description="Disordered" evidence="1">
    <location>
        <begin position="288"/>
        <end position="322"/>
    </location>
</feature>
<accession>A0ABQ8H252</accession>
<dbReference type="InterPro" id="IPR007592">
    <property type="entry name" value="GEBP"/>
</dbReference>
<protein>
    <submittedName>
        <fullName evidence="2">Uncharacterized protein</fullName>
    </submittedName>
</protein>